<dbReference type="GO" id="GO:0003954">
    <property type="term" value="F:NADH dehydrogenase activity"/>
    <property type="evidence" value="ECO:0007669"/>
    <property type="project" value="TreeGrafter"/>
</dbReference>
<dbReference type="GO" id="GO:0098796">
    <property type="term" value="C:membrane protein complex"/>
    <property type="evidence" value="ECO:0007669"/>
    <property type="project" value="UniProtKB-ARBA"/>
</dbReference>
<feature type="region of interest" description="Disordered" evidence="11">
    <location>
        <begin position="197"/>
        <end position="222"/>
    </location>
</feature>
<feature type="binding site" evidence="10">
    <location>
        <position position="137"/>
    </location>
    <ligand>
        <name>[2Fe-2S] cluster</name>
        <dbReference type="ChEBI" id="CHEBI:190135"/>
    </ligand>
</feature>
<name>A0A2S6N1R3_9HYPH</name>
<evidence type="ECO:0000256" key="10">
    <source>
        <dbReference type="PIRSR" id="PIRSR000216-1"/>
    </source>
</evidence>
<reference evidence="12 13" key="1">
    <citation type="journal article" date="2018" name="Arch. Microbiol.">
        <title>New insights into the metabolic potential of the phototrophic purple bacterium Rhodopila globiformis DSM 161(T) from its draft genome sequence and evidence for a vanadium-dependent nitrogenase.</title>
        <authorList>
            <person name="Imhoff J.F."/>
            <person name="Rahn T."/>
            <person name="Kunzel S."/>
            <person name="Neulinger S.C."/>
        </authorList>
    </citation>
    <scope>NUCLEOTIDE SEQUENCE [LARGE SCALE GENOMIC DNA]</scope>
    <source>
        <strain evidence="12 13">DSM 16996</strain>
    </source>
</reference>
<evidence type="ECO:0000313" key="13">
    <source>
        <dbReference type="Proteomes" id="UP000239089"/>
    </source>
</evidence>
<evidence type="ECO:0000256" key="7">
    <source>
        <dbReference type="ARBA" id="ARBA00023027"/>
    </source>
</evidence>
<dbReference type="InterPro" id="IPR002023">
    <property type="entry name" value="NuoE-like"/>
</dbReference>
<keyword evidence="13" id="KW-1185">Reference proteome</keyword>
<dbReference type="InterPro" id="IPR041921">
    <property type="entry name" value="NuoE_N"/>
</dbReference>
<dbReference type="FunFam" id="3.40.30.10:FF:000022">
    <property type="entry name" value="NADH dehydrogenase flavoprotein 2, mitochondrial"/>
    <property type="match status" value="1"/>
</dbReference>
<evidence type="ECO:0000256" key="6">
    <source>
        <dbReference type="ARBA" id="ARBA00023014"/>
    </source>
</evidence>
<evidence type="ECO:0000256" key="4">
    <source>
        <dbReference type="ARBA" id="ARBA00022967"/>
    </source>
</evidence>
<dbReference type="GO" id="GO:0031090">
    <property type="term" value="C:organelle membrane"/>
    <property type="evidence" value="ECO:0007669"/>
    <property type="project" value="UniProtKB-ARBA"/>
</dbReference>
<keyword evidence="7" id="KW-0520">NAD</keyword>
<comment type="caution">
    <text evidence="12">The sequence shown here is derived from an EMBL/GenBank/DDBJ whole genome shotgun (WGS) entry which is preliminary data.</text>
</comment>
<dbReference type="SUPFAM" id="SSF52833">
    <property type="entry name" value="Thioredoxin-like"/>
    <property type="match status" value="1"/>
</dbReference>
<dbReference type="GO" id="GO:0046872">
    <property type="term" value="F:metal ion binding"/>
    <property type="evidence" value="ECO:0007669"/>
    <property type="project" value="UniProtKB-KW"/>
</dbReference>
<protein>
    <submittedName>
        <fullName evidence="12">NADH-quinone oxidoreductase subunit E</fullName>
    </submittedName>
</protein>
<dbReference type="Pfam" id="PF01257">
    <property type="entry name" value="2Fe-2S_thioredx"/>
    <property type="match status" value="1"/>
</dbReference>
<dbReference type="PANTHER" id="PTHR10371">
    <property type="entry name" value="NADH DEHYDROGENASE UBIQUINONE FLAVOPROTEIN 2, MITOCHONDRIAL"/>
    <property type="match status" value="1"/>
</dbReference>
<dbReference type="Proteomes" id="UP000239089">
    <property type="component" value="Unassembled WGS sequence"/>
</dbReference>
<dbReference type="Gene3D" id="1.10.10.1590">
    <property type="entry name" value="NADH-quinone oxidoreductase subunit E"/>
    <property type="match status" value="1"/>
</dbReference>
<keyword evidence="6 10" id="KW-0411">Iron-sulfur</keyword>
<dbReference type="PANTHER" id="PTHR10371:SF3">
    <property type="entry name" value="NADH DEHYDROGENASE [UBIQUINONE] FLAVOPROTEIN 2, MITOCHONDRIAL"/>
    <property type="match status" value="1"/>
</dbReference>
<keyword evidence="2 10" id="KW-0001">2Fe-2S</keyword>
<evidence type="ECO:0000313" key="12">
    <source>
        <dbReference type="EMBL" id="PPQ28530.1"/>
    </source>
</evidence>
<dbReference type="GO" id="GO:0051537">
    <property type="term" value="F:2 iron, 2 sulfur cluster binding"/>
    <property type="evidence" value="ECO:0007669"/>
    <property type="project" value="UniProtKB-KW"/>
</dbReference>
<comment type="cofactor">
    <cofactor evidence="10">
        <name>[2Fe-2S] cluster</name>
        <dbReference type="ChEBI" id="CHEBI:190135"/>
    </cofactor>
    <text evidence="10">Binds 1 [2Fe-2S] cluster.</text>
</comment>
<dbReference type="GO" id="GO:0022804">
    <property type="term" value="F:active transmembrane transporter activity"/>
    <property type="evidence" value="ECO:0007669"/>
    <property type="project" value="UniProtKB-ARBA"/>
</dbReference>
<dbReference type="GO" id="GO:0098662">
    <property type="term" value="P:inorganic cation transmembrane transport"/>
    <property type="evidence" value="ECO:0007669"/>
    <property type="project" value="UniProtKB-ARBA"/>
</dbReference>
<dbReference type="PROSITE" id="PS01099">
    <property type="entry name" value="COMPLEX1_24K"/>
    <property type="match status" value="1"/>
</dbReference>
<feature type="binding site" evidence="10">
    <location>
        <position position="141"/>
    </location>
    <ligand>
        <name>[2Fe-2S] cluster</name>
        <dbReference type="ChEBI" id="CHEBI:190135"/>
    </ligand>
</feature>
<proteinExistence type="inferred from homology"/>
<dbReference type="PIRSF" id="PIRSF000216">
    <property type="entry name" value="NADH_DH_24kDa"/>
    <property type="match status" value="1"/>
</dbReference>
<evidence type="ECO:0000256" key="1">
    <source>
        <dbReference type="ARBA" id="ARBA00010643"/>
    </source>
</evidence>
<organism evidence="12 13">
    <name type="scientific">Rhodoblastus sphagnicola</name>
    <dbReference type="NCBI Taxonomy" id="333368"/>
    <lineage>
        <taxon>Bacteria</taxon>
        <taxon>Pseudomonadati</taxon>
        <taxon>Pseudomonadota</taxon>
        <taxon>Alphaproteobacteria</taxon>
        <taxon>Hyphomicrobiales</taxon>
        <taxon>Rhodoblastaceae</taxon>
        <taxon>Rhodoblastus</taxon>
    </lineage>
</organism>
<dbReference type="GO" id="GO:0031967">
    <property type="term" value="C:organelle envelope"/>
    <property type="evidence" value="ECO:0007669"/>
    <property type="project" value="UniProtKB-ARBA"/>
</dbReference>
<evidence type="ECO:0000256" key="3">
    <source>
        <dbReference type="ARBA" id="ARBA00022723"/>
    </source>
</evidence>
<feature type="binding site" evidence="10">
    <location>
        <position position="97"/>
    </location>
    <ligand>
        <name>[2Fe-2S] cluster</name>
        <dbReference type="ChEBI" id="CHEBI:190135"/>
    </ligand>
</feature>
<evidence type="ECO:0000256" key="5">
    <source>
        <dbReference type="ARBA" id="ARBA00023004"/>
    </source>
</evidence>
<evidence type="ECO:0000256" key="9">
    <source>
        <dbReference type="ARBA" id="ARBA00047712"/>
    </source>
</evidence>
<dbReference type="GO" id="GO:1902494">
    <property type="term" value="C:catalytic complex"/>
    <property type="evidence" value="ECO:0007669"/>
    <property type="project" value="UniProtKB-ARBA"/>
</dbReference>
<keyword evidence="5 10" id="KW-0408">Iron</keyword>
<keyword evidence="4" id="KW-1278">Translocase</keyword>
<evidence type="ECO:0000256" key="11">
    <source>
        <dbReference type="SAM" id="MobiDB-lite"/>
    </source>
</evidence>
<dbReference type="FunFam" id="1.10.10.1590:FF:000001">
    <property type="entry name" value="NADH-quinone oxidoreductase subunit E"/>
    <property type="match status" value="1"/>
</dbReference>
<dbReference type="EMBL" id="NHSJ01000107">
    <property type="protein sequence ID" value="PPQ28530.1"/>
    <property type="molecule type" value="Genomic_DNA"/>
</dbReference>
<accession>A0A2S6N1R3</accession>
<dbReference type="AlphaFoldDB" id="A0A2S6N1R3"/>
<dbReference type="GO" id="GO:0008324">
    <property type="term" value="F:monoatomic cation transmembrane transporter activity"/>
    <property type="evidence" value="ECO:0007669"/>
    <property type="project" value="UniProtKB-ARBA"/>
</dbReference>
<dbReference type="GO" id="GO:0022890">
    <property type="term" value="F:inorganic cation transmembrane transporter activity"/>
    <property type="evidence" value="ECO:0007669"/>
    <property type="project" value="UniProtKB-ARBA"/>
</dbReference>
<dbReference type="InterPro" id="IPR042128">
    <property type="entry name" value="NuoE_dom"/>
</dbReference>
<keyword evidence="3 10" id="KW-0479">Metal-binding</keyword>
<dbReference type="NCBIfam" id="NF005724">
    <property type="entry name" value="PRK07539.1-4"/>
    <property type="match status" value="1"/>
</dbReference>
<feature type="compositionally biased region" description="Low complexity" evidence="11">
    <location>
        <begin position="211"/>
        <end position="222"/>
    </location>
</feature>
<dbReference type="CDD" id="cd03064">
    <property type="entry name" value="TRX_Fd_NuoE"/>
    <property type="match status" value="1"/>
</dbReference>
<dbReference type="InterPro" id="IPR036249">
    <property type="entry name" value="Thioredoxin-like_sf"/>
</dbReference>
<comment type="cofactor">
    <cofactor evidence="8">
        <name>[2Fe-2S] cluster</name>
        <dbReference type="ChEBI" id="CHEBI:190135"/>
    </cofactor>
</comment>
<dbReference type="Gene3D" id="3.40.30.10">
    <property type="entry name" value="Glutaredoxin"/>
    <property type="match status" value="1"/>
</dbReference>
<feature type="binding site" evidence="10">
    <location>
        <position position="102"/>
    </location>
    <ligand>
        <name>[2Fe-2S] cluster</name>
        <dbReference type="ChEBI" id="CHEBI:190135"/>
    </ligand>
</feature>
<dbReference type="NCBIfam" id="TIGR01958">
    <property type="entry name" value="nuoE_fam"/>
    <property type="match status" value="1"/>
</dbReference>
<dbReference type="OrthoDB" id="9807941at2"/>
<gene>
    <name evidence="12" type="ORF">CCR94_17710</name>
</gene>
<comment type="similarity">
    <text evidence="1">Belongs to the complex I 24 kDa subunit family.</text>
</comment>
<evidence type="ECO:0000256" key="2">
    <source>
        <dbReference type="ARBA" id="ARBA00022714"/>
    </source>
</evidence>
<dbReference type="RefSeq" id="WP_104509180.1">
    <property type="nucleotide sequence ID" value="NZ_JACIGC010000011.1"/>
</dbReference>
<evidence type="ECO:0000256" key="8">
    <source>
        <dbReference type="ARBA" id="ARBA00034078"/>
    </source>
</evidence>
<sequence>MSVRRLAEQQPETFEFTPENQAWLESQIARYPPGRQASAVIPALWKAQKQHDYWLPQKAIEKVADILGMPYIRVLEVATFYTMFNLEPVGKYFVQLCGTTPCLLRGADAIVAVCKQRIGHQRKVTADGLFSWLEVECLGACCNAPMVQINDDYYSDLDAESFGKLLDDLAAGRPTHIGPQNGRQRSEPFGGLTALTEFYGADGKSGPLSDAQAAAQPANPAE</sequence>
<comment type="catalytic activity">
    <reaction evidence="9">
        <text>a quinone + NADH + 5 H(+)(in) = a quinol + NAD(+) + 4 H(+)(out)</text>
        <dbReference type="Rhea" id="RHEA:57888"/>
        <dbReference type="ChEBI" id="CHEBI:15378"/>
        <dbReference type="ChEBI" id="CHEBI:24646"/>
        <dbReference type="ChEBI" id="CHEBI:57540"/>
        <dbReference type="ChEBI" id="CHEBI:57945"/>
        <dbReference type="ChEBI" id="CHEBI:132124"/>
    </reaction>
</comment>